<dbReference type="Gene3D" id="3.40.50.300">
    <property type="entry name" value="P-loop containing nucleotide triphosphate hydrolases"/>
    <property type="match status" value="1"/>
</dbReference>
<gene>
    <name evidence="3" type="ORF">H0185_19455</name>
</gene>
<dbReference type="Proteomes" id="UP000769780">
    <property type="component" value="Unassembled WGS sequence"/>
</dbReference>
<evidence type="ECO:0000313" key="4">
    <source>
        <dbReference type="Proteomes" id="UP000769780"/>
    </source>
</evidence>
<protein>
    <submittedName>
        <fullName evidence="3">GTP-binding protein</fullName>
    </submittedName>
</protein>
<dbReference type="PANTHER" id="PTHR43681:SF1">
    <property type="entry name" value="SARCALUMENIN"/>
    <property type="match status" value="1"/>
</dbReference>
<keyword evidence="2" id="KW-0175">Coiled coil</keyword>
<reference evidence="3 4" key="1">
    <citation type="submission" date="2020-07" db="EMBL/GenBank/DDBJ databases">
        <title>Fungal Genomes of the International Space Station.</title>
        <authorList>
            <person name="Seuylemezian A."/>
            <person name="Singh N.K."/>
            <person name="Wood J."/>
            <person name="Venkateswaran K."/>
        </authorList>
    </citation>
    <scope>NUCLEOTIDE SEQUENCE [LARGE SCALE GENOMIC DNA]</scope>
    <source>
        <strain evidence="3 4">PL-B2</strain>
    </source>
</reference>
<evidence type="ECO:0000256" key="2">
    <source>
        <dbReference type="SAM" id="Coils"/>
    </source>
</evidence>
<keyword evidence="1" id="KW-0802">TPR repeat</keyword>
<keyword evidence="4" id="KW-1185">Reference proteome</keyword>
<organism evidence="3 4">
    <name type="scientific">Mesobacillus maritimus</name>
    <dbReference type="NCBI Taxonomy" id="1643336"/>
    <lineage>
        <taxon>Bacteria</taxon>
        <taxon>Bacillati</taxon>
        <taxon>Bacillota</taxon>
        <taxon>Bacilli</taxon>
        <taxon>Bacillales</taxon>
        <taxon>Bacillaceae</taxon>
        <taxon>Mesobacillus</taxon>
    </lineage>
</organism>
<accession>A0ABS7K9K1</accession>
<evidence type="ECO:0000256" key="1">
    <source>
        <dbReference type="PROSITE-ProRule" id="PRU00339"/>
    </source>
</evidence>
<dbReference type="SUPFAM" id="SSF52540">
    <property type="entry name" value="P-loop containing nucleoside triphosphate hydrolases"/>
    <property type="match status" value="1"/>
</dbReference>
<sequence length="915" mass="107218">MNVEEQLIKKAYFEEMIENSTTTDHPFQILSELYLEENKKEVADFSYIRFAQGEVYFHYKDYEAAIFKWENIHNELGPWAKKNMADAYLELGMPETAEGIYLSIEEASTPLKMETNLQLLSIYIEQGRMDKAIEIIQSAVALDPDYPEITEIARNFYEEHKEWNYAVSLALDEAVRTGSLNWFAILEGYITTGQTVGKHPMYFNHAITTLFSINLSRFEQFVDAIWNQYKGREEYLDWLNNFNTLFLDMEVNSEDSWRLLSNQYQEAYFELINGTHFIKELTRMIPQHLGNWLKITNSSTALFASAAVMAWSERFPSTVPSTVVRNAEEMILNAEKYPMAKEDSLQLFQTVLEWAEENGIESGNLIKWNIEELAHQKFHHLLLAGISNSSKEDFINVLLGDDILSGPTSSIIAFKHGEETEIKEVTDTEMTKIENNEQFQQAIGVRRQNVKKDTIIDFTFPNEFIRLNQLKMIDLPEIQHHQIGNHTIYQYIHFADSMLFFINAEQGLTDNDKEVLKQVSIQVPNLPIHFVLMKLETLTNDEESKVIDKTLSRIQVYCPEAKLFIYSTHNRKDKVIRDFTEFLHPTLNNGITLDERVTKLQHFVRKSIHYLLDKRLEMETNLIESVRWNEEMSTKLNGAINQIHDLEDEKKRTIKDEYNLIQDEVRKEILKSVPNILRSSSEIIKEDSDFSKIHIKLNEEMNSRIQDYLEGTVLKKYYRELNKWIAQSKAEFDQAQYTLDEMCEGFNVMYGEEKLKQQCDFKILDDWQRDADRMTSGIQLEKMNFLLRYTPAQVFLKSAGKLFAVMPQNNAMLYNKYKSYIENENYSEAAETIADKFFKQFEMFEKSLGRDVTLFFKEPLRILNGAVDESHQHIETSKAELEKMRVKPEVYRDPLNLFEVQLRQYEWMAAAGKQQ</sequence>
<feature type="repeat" description="TPR" evidence="1">
    <location>
        <begin position="113"/>
        <end position="146"/>
    </location>
</feature>
<dbReference type="InterPro" id="IPR051943">
    <property type="entry name" value="TRAFAC_Dynamin-like_GTPase"/>
</dbReference>
<dbReference type="PROSITE" id="PS50005">
    <property type="entry name" value="TPR"/>
    <property type="match status" value="1"/>
</dbReference>
<dbReference type="SUPFAM" id="SSF48452">
    <property type="entry name" value="TPR-like"/>
    <property type="match status" value="1"/>
</dbReference>
<dbReference type="EMBL" id="JACWFH010000030">
    <property type="protein sequence ID" value="MBY0098946.1"/>
    <property type="molecule type" value="Genomic_DNA"/>
</dbReference>
<proteinExistence type="predicted"/>
<dbReference type="Gene3D" id="1.25.40.10">
    <property type="entry name" value="Tetratricopeptide repeat domain"/>
    <property type="match status" value="1"/>
</dbReference>
<feature type="coiled-coil region" evidence="2">
    <location>
        <begin position="629"/>
        <end position="656"/>
    </location>
</feature>
<dbReference type="InterPro" id="IPR019734">
    <property type="entry name" value="TPR_rpt"/>
</dbReference>
<dbReference type="InterPro" id="IPR011990">
    <property type="entry name" value="TPR-like_helical_dom_sf"/>
</dbReference>
<name>A0ABS7K9K1_9BACI</name>
<dbReference type="PANTHER" id="PTHR43681">
    <property type="entry name" value="TRANSMEMBRANE GTPASE FZO"/>
    <property type="match status" value="1"/>
</dbReference>
<dbReference type="InterPro" id="IPR027417">
    <property type="entry name" value="P-loop_NTPase"/>
</dbReference>
<comment type="caution">
    <text evidence="3">The sequence shown here is derived from an EMBL/GenBank/DDBJ whole genome shotgun (WGS) entry which is preliminary data.</text>
</comment>
<evidence type="ECO:0000313" key="3">
    <source>
        <dbReference type="EMBL" id="MBY0098946.1"/>
    </source>
</evidence>
<dbReference type="RefSeq" id="WP_221875159.1">
    <property type="nucleotide sequence ID" value="NZ_JACWFH010000030.1"/>
</dbReference>